<dbReference type="Proteomes" id="UP000198327">
    <property type="component" value="Unassembled WGS sequence"/>
</dbReference>
<evidence type="ECO:0000313" key="4">
    <source>
        <dbReference type="Proteomes" id="UP000198327"/>
    </source>
</evidence>
<evidence type="ECO:0000313" key="3">
    <source>
        <dbReference type="EMBL" id="SNS31242.1"/>
    </source>
</evidence>
<name>A0A239DGV4_9NOCA</name>
<feature type="chain" id="PRO_5039475455" description="Phospholipase A2" evidence="2">
    <location>
        <begin position="21"/>
        <end position="205"/>
    </location>
</feature>
<feature type="transmembrane region" description="Helical" evidence="1">
    <location>
        <begin position="173"/>
        <end position="196"/>
    </location>
</feature>
<dbReference type="AlphaFoldDB" id="A0A239DGV4"/>
<keyword evidence="1" id="KW-0472">Membrane</keyword>
<feature type="signal peptide" evidence="2">
    <location>
        <begin position="1"/>
        <end position="20"/>
    </location>
</feature>
<reference evidence="4" key="1">
    <citation type="submission" date="2017-06" db="EMBL/GenBank/DDBJ databases">
        <authorList>
            <person name="Varghese N."/>
            <person name="Submissions S."/>
        </authorList>
    </citation>
    <scope>NUCLEOTIDE SEQUENCE [LARGE SCALE GENOMIC DNA]</scope>
    <source>
        <strain evidence="4">JCM 23211</strain>
    </source>
</reference>
<keyword evidence="1" id="KW-1133">Transmembrane helix</keyword>
<proteinExistence type="predicted"/>
<sequence>MTAKAKFATVLGICGAITLATPGALPTADASNTHAPAATVAIDALATDSAFDHLPPTFGEMFYAPTVENGVLINPAGDCSSPIPLPEEFGTACKAHDLGYDLIRYASATGESITPGAREIVDGSLRTAMHDACHSRDGIGSRTACYVMSDVASTAVDFNSWRQGYGNPAPEPALPYLLAGLVVSVGAAATSIALAVHARRRAGRA</sequence>
<dbReference type="EMBL" id="FZOW01000001">
    <property type="protein sequence ID" value="SNS31242.1"/>
    <property type="molecule type" value="Genomic_DNA"/>
</dbReference>
<dbReference type="Gene3D" id="1.20.90.10">
    <property type="entry name" value="Phospholipase A2 domain"/>
    <property type="match status" value="1"/>
</dbReference>
<evidence type="ECO:0000256" key="1">
    <source>
        <dbReference type="SAM" id="Phobius"/>
    </source>
</evidence>
<dbReference type="SUPFAM" id="SSF48619">
    <property type="entry name" value="Phospholipase A2, PLA2"/>
    <property type="match status" value="1"/>
</dbReference>
<evidence type="ECO:0008006" key="5">
    <source>
        <dbReference type="Google" id="ProtNLM"/>
    </source>
</evidence>
<gene>
    <name evidence="3" type="ORF">SAMN05421642_101544</name>
</gene>
<keyword evidence="4" id="KW-1185">Reference proteome</keyword>
<keyword evidence="1" id="KW-0812">Transmembrane</keyword>
<accession>A0A239DGV4</accession>
<keyword evidence="2" id="KW-0732">Signal</keyword>
<dbReference type="RefSeq" id="WP_089242966.1">
    <property type="nucleotide sequence ID" value="NZ_FZOW01000001.1"/>
</dbReference>
<dbReference type="GO" id="GO:0050482">
    <property type="term" value="P:arachidonate secretion"/>
    <property type="evidence" value="ECO:0007669"/>
    <property type="project" value="InterPro"/>
</dbReference>
<dbReference type="GO" id="GO:0006644">
    <property type="term" value="P:phospholipid metabolic process"/>
    <property type="evidence" value="ECO:0007669"/>
    <property type="project" value="InterPro"/>
</dbReference>
<dbReference type="InterPro" id="IPR036444">
    <property type="entry name" value="PLipase_A2_dom_sf"/>
</dbReference>
<protein>
    <recommendedName>
        <fullName evidence="5">Phospholipase A2</fullName>
    </recommendedName>
</protein>
<dbReference type="OrthoDB" id="3389925at2"/>
<evidence type="ECO:0000256" key="2">
    <source>
        <dbReference type="SAM" id="SignalP"/>
    </source>
</evidence>
<organism evidence="3 4">
    <name type="scientific">Rhodococcoides kyotonense</name>
    <dbReference type="NCBI Taxonomy" id="398843"/>
    <lineage>
        <taxon>Bacteria</taxon>
        <taxon>Bacillati</taxon>
        <taxon>Actinomycetota</taxon>
        <taxon>Actinomycetes</taxon>
        <taxon>Mycobacteriales</taxon>
        <taxon>Nocardiaceae</taxon>
        <taxon>Rhodococcoides</taxon>
    </lineage>
</organism>
<dbReference type="GO" id="GO:0004623">
    <property type="term" value="F:phospholipase A2 activity"/>
    <property type="evidence" value="ECO:0007669"/>
    <property type="project" value="InterPro"/>
</dbReference>